<evidence type="ECO:0000256" key="2">
    <source>
        <dbReference type="SAM" id="SignalP"/>
    </source>
</evidence>
<feature type="compositionally biased region" description="Basic and acidic residues" evidence="1">
    <location>
        <begin position="429"/>
        <end position="439"/>
    </location>
</feature>
<dbReference type="AlphaFoldDB" id="A0A2T2NNT8"/>
<sequence>MKRYIAIALRPIWILDIVITLPVPHFPSPTPHRETMLHSPQTPPNTVVTDPNIQTKVYDLGVGKGFEDVLAMLLERGIAGIHGSNPHTLVNVRTAGDDSHIRPSSPSTDKSWGQEGHIHDPFYHQEDYTDTCLPSTPTPIRWQPQTYTSSYYYQSLPSSPPADTPSTSSVSSQILWPEHYGDSWPDLDLIDTSEDEEDLRYSSFPVPPTNTANTSASTSTPNLVPQALPWDFSPCKFNPTKPLPALESESPPPSPASSPTSSSFSCMPLPLHPPRTATVPSRKPFFPLDAIRRYASADSLRRSSACADFDSASSSSSSSSSSASSSSSTAHASVKSIHYEDTFFGPMPTPILYVEASGRYKLKRRLEDRDGDAANGAEWKGGWRFPVRKRESGGEVEAEREEKCLPKKKRFLLPFSLFGGSGLAGKEGRGRAEAKEVMKQEGMSVKGEGRVKRHRGVAQFLTVPAVLLIQRRGEARERE</sequence>
<protein>
    <submittedName>
        <fullName evidence="3">Uncharacterized protein</fullName>
    </submittedName>
</protein>
<feature type="region of interest" description="Disordered" evidence="1">
    <location>
        <begin position="429"/>
        <end position="450"/>
    </location>
</feature>
<feature type="region of interest" description="Disordered" evidence="1">
    <location>
        <begin position="308"/>
        <end position="327"/>
    </location>
</feature>
<organism evidence="3 4">
    <name type="scientific">Corynespora cassiicola Philippines</name>
    <dbReference type="NCBI Taxonomy" id="1448308"/>
    <lineage>
        <taxon>Eukaryota</taxon>
        <taxon>Fungi</taxon>
        <taxon>Dikarya</taxon>
        <taxon>Ascomycota</taxon>
        <taxon>Pezizomycotina</taxon>
        <taxon>Dothideomycetes</taxon>
        <taxon>Pleosporomycetidae</taxon>
        <taxon>Pleosporales</taxon>
        <taxon>Corynesporascaceae</taxon>
        <taxon>Corynespora</taxon>
    </lineage>
</organism>
<feature type="chain" id="PRO_5015623577" evidence="2">
    <location>
        <begin position="21"/>
        <end position="479"/>
    </location>
</feature>
<dbReference type="Proteomes" id="UP000240883">
    <property type="component" value="Unassembled WGS sequence"/>
</dbReference>
<feature type="region of interest" description="Disordered" evidence="1">
    <location>
        <begin position="241"/>
        <end position="282"/>
    </location>
</feature>
<reference evidence="3 4" key="1">
    <citation type="journal article" date="2018" name="Front. Microbiol.">
        <title>Genome-Wide Analysis of Corynespora cassiicola Leaf Fall Disease Putative Effectors.</title>
        <authorList>
            <person name="Lopez D."/>
            <person name="Ribeiro S."/>
            <person name="Label P."/>
            <person name="Fumanal B."/>
            <person name="Venisse J.S."/>
            <person name="Kohler A."/>
            <person name="de Oliveira R.R."/>
            <person name="Labutti K."/>
            <person name="Lipzen A."/>
            <person name="Lail K."/>
            <person name="Bauer D."/>
            <person name="Ohm R.A."/>
            <person name="Barry K.W."/>
            <person name="Spatafora J."/>
            <person name="Grigoriev I.V."/>
            <person name="Martin F.M."/>
            <person name="Pujade-Renaud V."/>
        </authorList>
    </citation>
    <scope>NUCLEOTIDE SEQUENCE [LARGE SCALE GENOMIC DNA]</scope>
    <source>
        <strain evidence="3 4">Philippines</strain>
    </source>
</reference>
<dbReference type="EMBL" id="KZ678135">
    <property type="protein sequence ID" value="PSN67102.1"/>
    <property type="molecule type" value="Genomic_DNA"/>
</dbReference>
<gene>
    <name evidence="3" type="ORF">BS50DRAFT_381834</name>
</gene>
<evidence type="ECO:0000313" key="4">
    <source>
        <dbReference type="Proteomes" id="UP000240883"/>
    </source>
</evidence>
<feature type="region of interest" description="Disordered" evidence="1">
    <location>
        <begin position="194"/>
        <end position="223"/>
    </location>
</feature>
<accession>A0A2T2NNT8</accession>
<feature type="compositionally biased region" description="Low complexity" evidence="1">
    <location>
        <begin position="209"/>
        <end position="222"/>
    </location>
</feature>
<keyword evidence="4" id="KW-1185">Reference proteome</keyword>
<proteinExistence type="predicted"/>
<evidence type="ECO:0000256" key="1">
    <source>
        <dbReference type="SAM" id="MobiDB-lite"/>
    </source>
</evidence>
<name>A0A2T2NNT8_CORCC</name>
<evidence type="ECO:0000313" key="3">
    <source>
        <dbReference type="EMBL" id="PSN67102.1"/>
    </source>
</evidence>
<feature type="signal peptide" evidence="2">
    <location>
        <begin position="1"/>
        <end position="20"/>
    </location>
</feature>
<keyword evidence="2" id="KW-0732">Signal</keyword>